<dbReference type="Proteomes" id="UP000556436">
    <property type="component" value="Unassembled WGS sequence"/>
</dbReference>
<dbReference type="AlphaFoldDB" id="A0A7W7LHE2"/>
<dbReference type="SUPFAM" id="SSF50494">
    <property type="entry name" value="Trypsin-like serine proteases"/>
    <property type="match status" value="1"/>
</dbReference>
<reference evidence="2 3" key="1">
    <citation type="submission" date="2020-08" db="EMBL/GenBank/DDBJ databases">
        <title>Genomic Encyclopedia of Type Strains, Phase III (KMG-III): the genomes of soil and plant-associated and newly described type strains.</title>
        <authorList>
            <person name="Whitman W."/>
        </authorList>
    </citation>
    <scope>NUCLEOTIDE SEQUENCE [LARGE SCALE GENOMIC DNA]</scope>
    <source>
        <strain evidence="2 3">CECT 3265</strain>
    </source>
</reference>
<protein>
    <recommendedName>
        <fullName evidence="1">NACHT domain-containing protein</fullName>
    </recommendedName>
</protein>
<gene>
    <name evidence="2" type="ORF">FHS38_006307</name>
</gene>
<organism evidence="2 3">
    <name type="scientific">Streptomyces netropsis</name>
    <name type="common">Streptoverticillium netropsis</name>
    <dbReference type="NCBI Taxonomy" id="55404"/>
    <lineage>
        <taxon>Bacteria</taxon>
        <taxon>Bacillati</taxon>
        <taxon>Actinomycetota</taxon>
        <taxon>Actinomycetes</taxon>
        <taxon>Kitasatosporales</taxon>
        <taxon>Streptomycetaceae</taxon>
        <taxon>Streptomyces</taxon>
    </lineage>
</organism>
<dbReference type="EMBL" id="JACHJG010000017">
    <property type="protein sequence ID" value="MBB4890229.1"/>
    <property type="molecule type" value="Genomic_DNA"/>
</dbReference>
<dbReference type="PANTHER" id="PTHR46844">
    <property type="entry name" value="SLR5058 PROTEIN"/>
    <property type="match status" value="1"/>
</dbReference>
<dbReference type="Pfam" id="PF05729">
    <property type="entry name" value="NACHT"/>
    <property type="match status" value="1"/>
</dbReference>
<feature type="domain" description="NACHT" evidence="1">
    <location>
        <begin position="297"/>
        <end position="643"/>
    </location>
</feature>
<proteinExistence type="predicted"/>
<dbReference type="InterPro" id="IPR007111">
    <property type="entry name" value="NACHT_NTPase"/>
</dbReference>
<dbReference type="RefSeq" id="WP_184739269.1">
    <property type="nucleotide sequence ID" value="NZ_BMRW01000015.1"/>
</dbReference>
<dbReference type="SUPFAM" id="SSF52540">
    <property type="entry name" value="P-loop containing nucleoside triphosphate hydrolases"/>
    <property type="match status" value="1"/>
</dbReference>
<dbReference type="Gene3D" id="3.40.50.300">
    <property type="entry name" value="P-loop containing nucleotide triphosphate hydrolases"/>
    <property type="match status" value="1"/>
</dbReference>
<dbReference type="InterPro" id="IPR027417">
    <property type="entry name" value="P-loop_NTPase"/>
</dbReference>
<keyword evidence="3" id="KW-1185">Reference proteome</keyword>
<sequence>MRLRSVEDRLVAVLAGSQGSGMLLTPRLVLTSAHVIGPDPAEVAILGLDGRHPVSCDVLWMGRPDGCDAALLRTRQAVARETDLAALRWGEIVTQEPVHGCQALGFPQVQRFGDDELEAVQAPGTLVPLSGRLRGRYVLRTDHQPPSSPAEDGSPWAGLSGGPVLIGQVLIGIAAEDPMGWEHSSIDAVPLTSAMSDKGFTAALLDHWPGAPALEQIHSPHPEDIVYEEQYAKALKARYSRLEIFGLDDLGTNENSWDLDTAYLSLEARAPQHAADHGEHHTRPETQRVEDLLASRPRTVLRGEAGAGKTTLVWWLASHAVCRTLPTKLSALNGLIPFVVPMRSLAAQGITTPTPDRLPTIAQLQVDEPPSGWAGRVLESGRALLLVDGLDELPQPDRAPARRWLAELLRLHPGTRCMVTVRPLAVENSWLESEGFEELLLLPMSDTDIQAFVGAWHQAARLECERFSDAPHALRQRGRLDSLERDLTQEFQRNATLRDLARTPLLCAVICALHRRRSGLLPRTRWDLYRAALAMLLGGRDDYRRIHKPEGITLDIDDGQQLLQRIAVWLVRNGRAELSREQAVRQLELAMGGLRHVREQGTADQVLTHLLNRSGLLQERSTDVIQFIHRTFQDYLAAKEFRDNDSLDELLGHAAEEQWQDVIRLVIGHCGRSEARRVISGLLAAGDAAPDPEAEWPLRTLAAACAIGSTYLDDELHDAVWNGLKALGPPREEREIGFLASLGPEVLPILPEPDGLDAGQAYIVATLLCPLGDSAIPLLSRYGKHSSERIRSLVANSWGLQHTGRYATEVLAAMRLDDVWLRISLPEELSELHRLGPIAALHIAGDHSSADLRRGLEGREVRELWLSGNSALRDLDLLRDHPEVERLSVIDCPRLGDTSALSGLVSPSLRLDIDSTGLGAVVSEAEELPQVTELGLTLLDHPTVNEQIPRIFPNLAFLSLAVDGSLDLSPLREAQTLRLEVECPVLDGKLEILGAEHFGDRLEIVP</sequence>
<dbReference type="PROSITE" id="PS50837">
    <property type="entry name" value="NACHT"/>
    <property type="match status" value="1"/>
</dbReference>
<dbReference type="InterPro" id="IPR009003">
    <property type="entry name" value="Peptidase_S1_PA"/>
</dbReference>
<name>A0A7W7LHE2_STRNE</name>
<evidence type="ECO:0000313" key="2">
    <source>
        <dbReference type="EMBL" id="MBB4890229.1"/>
    </source>
</evidence>
<evidence type="ECO:0000313" key="3">
    <source>
        <dbReference type="Proteomes" id="UP000556436"/>
    </source>
</evidence>
<comment type="caution">
    <text evidence="2">The sequence shown here is derived from an EMBL/GenBank/DDBJ whole genome shotgun (WGS) entry which is preliminary data.</text>
</comment>
<accession>A0A7W7LHE2</accession>
<dbReference type="PANTHER" id="PTHR46844:SF1">
    <property type="entry name" value="SLR5058 PROTEIN"/>
    <property type="match status" value="1"/>
</dbReference>
<evidence type="ECO:0000259" key="1">
    <source>
        <dbReference type="PROSITE" id="PS50837"/>
    </source>
</evidence>